<proteinExistence type="predicted"/>
<comment type="caution">
    <text evidence="1">The sequence shown here is derived from an EMBL/GenBank/DDBJ whole genome shotgun (WGS) entry which is preliminary data.</text>
</comment>
<name>A0AAU9JHC3_9CILI</name>
<reference evidence="1" key="1">
    <citation type="submission" date="2021-09" db="EMBL/GenBank/DDBJ databases">
        <authorList>
            <consortium name="AG Swart"/>
            <person name="Singh M."/>
            <person name="Singh A."/>
            <person name="Seah K."/>
            <person name="Emmerich C."/>
        </authorList>
    </citation>
    <scope>NUCLEOTIDE SEQUENCE</scope>
    <source>
        <strain evidence="1">ATCC30299</strain>
    </source>
</reference>
<dbReference type="EMBL" id="CAJZBQ010000043">
    <property type="protein sequence ID" value="CAG9327432.1"/>
    <property type="molecule type" value="Genomic_DNA"/>
</dbReference>
<keyword evidence="2" id="KW-1185">Reference proteome</keyword>
<protein>
    <submittedName>
        <fullName evidence="1">Uncharacterized protein</fullName>
    </submittedName>
</protein>
<accession>A0AAU9JHC3</accession>
<dbReference type="AlphaFoldDB" id="A0AAU9JHC3"/>
<gene>
    <name evidence="1" type="ORF">BSTOLATCC_MIC43545</name>
</gene>
<sequence>MIKCLKVCTECIATVYFKKLKNLRKKVQKFFCTKNSSKKVHVLFCTKNFSKKVHVFFFFIRKKSTCLKKSIKKIVPIKN</sequence>
<evidence type="ECO:0000313" key="2">
    <source>
        <dbReference type="Proteomes" id="UP001162131"/>
    </source>
</evidence>
<organism evidence="1 2">
    <name type="scientific">Blepharisma stoltei</name>
    <dbReference type="NCBI Taxonomy" id="1481888"/>
    <lineage>
        <taxon>Eukaryota</taxon>
        <taxon>Sar</taxon>
        <taxon>Alveolata</taxon>
        <taxon>Ciliophora</taxon>
        <taxon>Postciliodesmatophora</taxon>
        <taxon>Heterotrichea</taxon>
        <taxon>Heterotrichida</taxon>
        <taxon>Blepharismidae</taxon>
        <taxon>Blepharisma</taxon>
    </lineage>
</organism>
<evidence type="ECO:0000313" key="1">
    <source>
        <dbReference type="EMBL" id="CAG9327432.1"/>
    </source>
</evidence>
<dbReference type="Proteomes" id="UP001162131">
    <property type="component" value="Unassembled WGS sequence"/>
</dbReference>